<dbReference type="Proteomes" id="UP001222932">
    <property type="component" value="Unassembled WGS sequence"/>
</dbReference>
<feature type="region of interest" description="Disordered" evidence="1">
    <location>
        <begin position="17"/>
        <end position="63"/>
    </location>
</feature>
<protein>
    <submittedName>
        <fullName evidence="3">Uncharacterized protein</fullName>
    </submittedName>
</protein>
<feature type="transmembrane region" description="Helical" evidence="2">
    <location>
        <begin position="211"/>
        <end position="231"/>
    </location>
</feature>
<dbReference type="EMBL" id="BTCM01000009">
    <property type="protein sequence ID" value="GMK60067.1"/>
    <property type="molecule type" value="Genomic_DNA"/>
</dbReference>
<accession>A0AAD3YFJ8</accession>
<dbReference type="AlphaFoldDB" id="A0AAD3YFJ8"/>
<comment type="caution">
    <text evidence="3">The sequence shown here is derived from an EMBL/GenBank/DDBJ whole genome shotgun (WGS) entry which is preliminary data.</text>
</comment>
<keyword evidence="2" id="KW-1133">Transmembrane helix</keyword>
<sequence length="272" mass="29357">MDRRASVAEGSLSSINWSSVAPPLMPPSAKTPENPLRRLSLAKAELPPPPAPSPEPAADQQRRESLAALYPPTPSGVIALARDAASNHTSYWTNVYLVLILPPVLFFALSHRIALAVSAVAQSTWHLLTDDPNHPAYKKAGALQIAAHMLIVPILIGVMYFNHGDWWIEYCATALLVIMVIALLPMRPLAAAIVMTSRARARLSVHVGEHVELYLLSTTVAIVGVALYALLGHINADVRYEELLGAGLQSQLAEQVEALRAELDALKAVQAE</sequence>
<feature type="transmembrane region" description="Helical" evidence="2">
    <location>
        <begin position="95"/>
        <end position="121"/>
    </location>
</feature>
<organism evidence="3 4">
    <name type="scientific">Cutaneotrichosporon spelunceum</name>
    <dbReference type="NCBI Taxonomy" id="1672016"/>
    <lineage>
        <taxon>Eukaryota</taxon>
        <taxon>Fungi</taxon>
        <taxon>Dikarya</taxon>
        <taxon>Basidiomycota</taxon>
        <taxon>Agaricomycotina</taxon>
        <taxon>Tremellomycetes</taxon>
        <taxon>Trichosporonales</taxon>
        <taxon>Trichosporonaceae</taxon>
        <taxon>Cutaneotrichosporon</taxon>
    </lineage>
</organism>
<evidence type="ECO:0000313" key="4">
    <source>
        <dbReference type="Proteomes" id="UP001222932"/>
    </source>
</evidence>
<proteinExistence type="predicted"/>
<reference evidence="3" key="2">
    <citation type="submission" date="2023-06" db="EMBL/GenBank/DDBJ databases">
        <authorList>
            <person name="Kobayashi Y."/>
            <person name="Kayamori A."/>
            <person name="Aoki K."/>
            <person name="Shiwa Y."/>
            <person name="Fujita N."/>
            <person name="Sugita T."/>
            <person name="Iwasaki W."/>
            <person name="Tanaka N."/>
            <person name="Takashima M."/>
        </authorList>
    </citation>
    <scope>NUCLEOTIDE SEQUENCE</scope>
    <source>
        <strain evidence="3">HIS016</strain>
    </source>
</reference>
<keyword evidence="2" id="KW-0812">Transmembrane</keyword>
<keyword evidence="2" id="KW-0472">Membrane</keyword>
<keyword evidence="4" id="KW-1185">Reference proteome</keyword>
<evidence type="ECO:0000256" key="1">
    <source>
        <dbReference type="SAM" id="MobiDB-lite"/>
    </source>
</evidence>
<feature type="transmembrane region" description="Helical" evidence="2">
    <location>
        <begin position="167"/>
        <end position="190"/>
    </location>
</feature>
<feature type="compositionally biased region" description="Pro residues" evidence="1">
    <location>
        <begin position="46"/>
        <end position="55"/>
    </location>
</feature>
<evidence type="ECO:0000313" key="3">
    <source>
        <dbReference type="EMBL" id="GMK60067.1"/>
    </source>
</evidence>
<gene>
    <name evidence="3" type="ORF">CspeluHIS016_0902840</name>
</gene>
<reference evidence="3" key="1">
    <citation type="journal article" date="2023" name="BMC Genomics">
        <title>Chromosome-level genome assemblies of Cutaneotrichosporon spp. (Trichosporonales, Basidiomycota) reveal imbalanced evolution between nucleotide sequences and chromosome synteny.</title>
        <authorList>
            <person name="Kobayashi Y."/>
            <person name="Kayamori A."/>
            <person name="Aoki K."/>
            <person name="Shiwa Y."/>
            <person name="Matsutani M."/>
            <person name="Fujita N."/>
            <person name="Sugita T."/>
            <person name="Iwasaki W."/>
            <person name="Tanaka N."/>
            <person name="Takashima M."/>
        </authorList>
    </citation>
    <scope>NUCLEOTIDE SEQUENCE</scope>
    <source>
        <strain evidence="3">HIS016</strain>
    </source>
</reference>
<feature type="transmembrane region" description="Helical" evidence="2">
    <location>
        <begin position="142"/>
        <end position="161"/>
    </location>
</feature>
<evidence type="ECO:0000256" key="2">
    <source>
        <dbReference type="SAM" id="Phobius"/>
    </source>
</evidence>
<name>A0AAD3YFJ8_9TREE</name>